<feature type="transmembrane region" description="Helical" evidence="3">
    <location>
        <begin position="216"/>
        <end position="238"/>
    </location>
</feature>
<dbReference type="InterPro" id="IPR043130">
    <property type="entry name" value="CDP-OH_PTrfase_TM_dom"/>
</dbReference>
<keyword evidence="3" id="KW-1133">Transmembrane helix</keyword>
<dbReference type="PROSITE" id="PS00379">
    <property type="entry name" value="CDP_ALCOHOL_P_TRANSF"/>
    <property type="match status" value="1"/>
</dbReference>
<evidence type="ECO:0000313" key="5">
    <source>
        <dbReference type="Proteomes" id="UP000298325"/>
    </source>
</evidence>
<accession>A0A4Z1CJ92</accession>
<dbReference type="Proteomes" id="UP000298325">
    <property type="component" value="Unassembled WGS sequence"/>
</dbReference>
<evidence type="ECO:0000256" key="2">
    <source>
        <dbReference type="RuleBase" id="RU003750"/>
    </source>
</evidence>
<keyword evidence="3" id="KW-0472">Membrane</keyword>
<proteinExistence type="inferred from homology"/>
<feature type="transmembrane region" description="Helical" evidence="3">
    <location>
        <begin position="39"/>
        <end position="60"/>
    </location>
</feature>
<dbReference type="InterPro" id="IPR000462">
    <property type="entry name" value="CDP-OH_P_trans"/>
</dbReference>
<comment type="caution">
    <text evidence="4">The sequence shown here is derived from an EMBL/GenBank/DDBJ whole genome shotgun (WGS) entry which is preliminary data.</text>
</comment>
<keyword evidence="3" id="KW-0812">Transmembrane</keyword>
<organism evidence="4 5">
    <name type="scientific">Marinobacter confluentis</name>
    <dbReference type="NCBI Taxonomy" id="1697557"/>
    <lineage>
        <taxon>Bacteria</taxon>
        <taxon>Pseudomonadati</taxon>
        <taxon>Pseudomonadota</taxon>
        <taxon>Gammaproteobacteria</taxon>
        <taxon>Pseudomonadales</taxon>
        <taxon>Marinobacteraceae</taxon>
        <taxon>Marinobacter</taxon>
    </lineage>
</organism>
<keyword evidence="5" id="KW-1185">Reference proteome</keyword>
<feature type="transmembrane region" description="Helical" evidence="3">
    <location>
        <begin position="160"/>
        <end position="181"/>
    </location>
</feature>
<feature type="transmembrane region" description="Helical" evidence="3">
    <location>
        <begin position="72"/>
        <end position="94"/>
    </location>
</feature>
<feature type="transmembrane region" description="Helical" evidence="3">
    <location>
        <begin position="100"/>
        <end position="117"/>
    </location>
</feature>
<protein>
    <submittedName>
        <fullName evidence="4">CDP-alcohol phosphatidyltransferase family protein</fullName>
    </submittedName>
</protein>
<dbReference type="InterPro" id="IPR048254">
    <property type="entry name" value="CDP_ALCOHOL_P_TRANSF_CS"/>
</dbReference>
<sequence length="249" mass="27074">MDSRTHRFHTSLMADLFLAALLLLAAAAGLGRVFDPAPLFYGLVIGLGAATGIGVCRFWPAGVDFGLANRVTLARGMLVLALVSLAPFLTNLTYSSSGNLLWLYVSLCLIALVLDGVDGKVARATGTETRFGARFDMELDALFILGLCLAVMALERAGVWVLALGLMRYGFVLAGAIWPVINGTLPESFRRKTVCVWQLVTLMVALLPITPDALAFWSLLLALALLCYSFATDLRWLYRAQEQNRNTDQ</sequence>
<dbReference type="AlphaFoldDB" id="A0A4Z1CJ92"/>
<reference evidence="4 5" key="1">
    <citation type="submission" date="2019-04" db="EMBL/GenBank/DDBJ databases">
        <authorList>
            <person name="Park S."/>
            <person name="Yoon J.-H."/>
        </authorList>
    </citation>
    <scope>NUCLEOTIDE SEQUENCE [LARGE SCALE GENOMIC DNA]</scope>
    <source>
        <strain evidence="4 5">HJM-18</strain>
    </source>
</reference>
<comment type="similarity">
    <text evidence="2">Belongs to the CDP-alcohol phosphatidyltransferase class-I family.</text>
</comment>
<evidence type="ECO:0000313" key="4">
    <source>
        <dbReference type="EMBL" id="TGN41492.1"/>
    </source>
</evidence>
<dbReference type="Pfam" id="PF01066">
    <property type="entry name" value="CDP-OH_P_transf"/>
    <property type="match status" value="1"/>
</dbReference>
<dbReference type="GO" id="GO:0008654">
    <property type="term" value="P:phospholipid biosynthetic process"/>
    <property type="evidence" value="ECO:0007669"/>
    <property type="project" value="InterPro"/>
</dbReference>
<dbReference type="GO" id="GO:0016780">
    <property type="term" value="F:phosphotransferase activity, for other substituted phosphate groups"/>
    <property type="evidence" value="ECO:0007669"/>
    <property type="project" value="InterPro"/>
</dbReference>
<dbReference type="GO" id="GO:0016020">
    <property type="term" value="C:membrane"/>
    <property type="evidence" value="ECO:0007669"/>
    <property type="project" value="InterPro"/>
</dbReference>
<dbReference type="EMBL" id="SRPF01000001">
    <property type="protein sequence ID" value="TGN41492.1"/>
    <property type="molecule type" value="Genomic_DNA"/>
</dbReference>
<feature type="transmembrane region" description="Helical" evidence="3">
    <location>
        <begin position="193"/>
        <end position="210"/>
    </location>
</feature>
<keyword evidence="1 2" id="KW-0808">Transferase</keyword>
<dbReference type="Gene3D" id="1.20.120.1760">
    <property type="match status" value="1"/>
</dbReference>
<feature type="transmembrane region" description="Helical" evidence="3">
    <location>
        <begin position="137"/>
        <end position="154"/>
    </location>
</feature>
<dbReference type="OrthoDB" id="9782011at2"/>
<name>A0A4Z1CJ92_9GAMM</name>
<evidence type="ECO:0000256" key="3">
    <source>
        <dbReference type="SAM" id="Phobius"/>
    </source>
</evidence>
<dbReference type="RefSeq" id="WP_135801876.1">
    <property type="nucleotide sequence ID" value="NZ_SRPF01000001.1"/>
</dbReference>
<evidence type="ECO:0000256" key="1">
    <source>
        <dbReference type="ARBA" id="ARBA00022679"/>
    </source>
</evidence>
<gene>
    <name evidence="4" type="ORF">E5Q11_02860</name>
</gene>